<dbReference type="InterPro" id="IPR051317">
    <property type="entry name" value="Gfo/Idh/MocA_oxidoreduct"/>
</dbReference>
<name>A0A376P5U2_ECOLX</name>
<dbReference type="EC" id="1.-.-.-" evidence="5"/>
<sequence length="392" mass="43457">MSDNIRVGLIGYGYASKTFHAPLIAGTPGLELAVISSSDETKVKADWPTVTVVSEPKHLFNDPNIDLIVIPTPNDTHFPLAKAALEAGKHVVVDKPFTVTLSQARELDALAKSLGRVLSVFHNRRWDSDFLTLKGLLAEGVLGEVAYFESHFDRFRPQVRDRWREQGGPGSGIWYDLAPHLLDQAITLFGLPVSMTVDLAQLRPGAQSTDYFHAILSYPQRRVILHGTMLAAAESARYIVHGSRGSYVKYGLDPQEERLKNGERLPQEDWGYDMRDGVLTRVEGEERVEETLLTVPGNYPAYYAAIRDALNGDGENPVPASQAIQVMELIELGIESAKHRATCALHEKWMVQFAPSILLLRGDFFSQCAFFLSAEESHFQTINLCLADLLAG</sequence>
<evidence type="ECO:0000259" key="3">
    <source>
        <dbReference type="Pfam" id="PF01408"/>
    </source>
</evidence>
<dbReference type="Pfam" id="PF02894">
    <property type="entry name" value="GFO_IDH_MocA_C"/>
    <property type="match status" value="1"/>
</dbReference>
<dbReference type="GO" id="GO:0016491">
    <property type="term" value="F:oxidoreductase activity"/>
    <property type="evidence" value="ECO:0007669"/>
    <property type="project" value="UniProtKB-KW"/>
</dbReference>
<dbReference type="InterPro" id="IPR000683">
    <property type="entry name" value="Gfo/Idh/MocA-like_OxRdtase_N"/>
</dbReference>
<evidence type="ECO:0000313" key="5">
    <source>
        <dbReference type="EMBL" id="STH73903.1"/>
    </source>
</evidence>
<organism evidence="5 6">
    <name type="scientific">Escherichia coli</name>
    <dbReference type="NCBI Taxonomy" id="562"/>
    <lineage>
        <taxon>Bacteria</taxon>
        <taxon>Pseudomonadati</taxon>
        <taxon>Pseudomonadota</taxon>
        <taxon>Gammaproteobacteria</taxon>
        <taxon>Enterobacterales</taxon>
        <taxon>Enterobacteriaceae</taxon>
        <taxon>Escherichia</taxon>
    </lineage>
</organism>
<keyword evidence="2 5" id="KW-0560">Oxidoreductase</keyword>
<dbReference type="Gene3D" id="3.30.360.10">
    <property type="entry name" value="Dihydrodipicolinate Reductase, domain 2"/>
    <property type="match status" value="1"/>
</dbReference>
<dbReference type="InterPro" id="IPR036291">
    <property type="entry name" value="NAD(P)-bd_dom_sf"/>
</dbReference>
<dbReference type="InterPro" id="IPR004104">
    <property type="entry name" value="Gfo/Idh/MocA-like_OxRdtase_C"/>
</dbReference>
<protein>
    <submittedName>
        <fullName evidence="5">Oxidoreductase</fullName>
        <ecNumber evidence="5">1.-.-.-</ecNumber>
    </submittedName>
</protein>
<feature type="domain" description="Gfo/Idh/MocA-like oxidoreductase N-terminal" evidence="3">
    <location>
        <begin position="5"/>
        <end position="122"/>
    </location>
</feature>
<dbReference type="AlphaFoldDB" id="A0A376P5U2"/>
<accession>A0A376P5U2</accession>
<dbReference type="Pfam" id="PF01408">
    <property type="entry name" value="GFO_IDH_MocA"/>
    <property type="match status" value="1"/>
</dbReference>
<dbReference type="SUPFAM" id="SSF51735">
    <property type="entry name" value="NAD(P)-binding Rossmann-fold domains"/>
    <property type="match status" value="1"/>
</dbReference>
<evidence type="ECO:0000256" key="1">
    <source>
        <dbReference type="ARBA" id="ARBA00010928"/>
    </source>
</evidence>
<comment type="similarity">
    <text evidence="1">Belongs to the Gfo/Idh/MocA family.</text>
</comment>
<dbReference type="PANTHER" id="PTHR43708:SF5">
    <property type="entry name" value="CONSERVED EXPRESSED OXIDOREDUCTASE (EUROFUNG)-RELATED"/>
    <property type="match status" value="1"/>
</dbReference>
<evidence type="ECO:0000259" key="4">
    <source>
        <dbReference type="Pfam" id="PF02894"/>
    </source>
</evidence>
<dbReference type="GO" id="GO:0000166">
    <property type="term" value="F:nucleotide binding"/>
    <property type="evidence" value="ECO:0007669"/>
    <property type="project" value="InterPro"/>
</dbReference>
<proteinExistence type="inferred from homology"/>
<dbReference type="Proteomes" id="UP000254428">
    <property type="component" value="Unassembled WGS sequence"/>
</dbReference>
<dbReference type="PANTHER" id="PTHR43708">
    <property type="entry name" value="CONSERVED EXPRESSED OXIDOREDUCTASE (EUROFUNG)"/>
    <property type="match status" value="1"/>
</dbReference>
<evidence type="ECO:0000313" key="6">
    <source>
        <dbReference type="Proteomes" id="UP000254428"/>
    </source>
</evidence>
<reference evidence="5 6" key="1">
    <citation type="submission" date="2018-06" db="EMBL/GenBank/DDBJ databases">
        <authorList>
            <consortium name="Pathogen Informatics"/>
            <person name="Doyle S."/>
        </authorList>
    </citation>
    <scope>NUCLEOTIDE SEQUENCE [LARGE SCALE GENOMIC DNA]</scope>
    <source>
        <strain evidence="5 6">NCTC11341</strain>
    </source>
</reference>
<evidence type="ECO:0000256" key="2">
    <source>
        <dbReference type="ARBA" id="ARBA00023002"/>
    </source>
</evidence>
<feature type="domain" description="Gfo/Idh/MocA-like oxidoreductase C-terminal" evidence="4">
    <location>
        <begin position="134"/>
        <end position="342"/>
    </location>
</feature>
<gene>
    <name evidence="5" type="primary">ydgJ</name>
    <name evidence="5" type="ORF">NCTC11341_05623</name>
</gene>
<dbReference type="NCBIfam" id="NF008607">
    <property type="entry name" value="PRK11579.1"/>
    <property type="match status" value="1"/>
</dbReference>
<dbReference type="EMBL" id="UGBT01000002">
    <property type="protein sequence ID" value="STH73903.1"/>
    <property type="molecule type" value="Genomic_DNA"/>
</dbReference>
<dbReference type="Gene3D" id="3.40.50.720">
    <property type="entry name" value="NAD(P)-binding Rossmann-like Domain"/>
    <property type="match status" value="1"/>
</dbReference>